<gene>
    <name evidence="1" type="ORF">Rrhod_2025</name>
</gene>
<name>R7WMV0_9NOCA</name>
<keyword evidence="2" id="KW-1185">Reference proteome</keyword>
<dbReference type="PATRIC" id="fig|1273125.3.peg.1951"/>
<reference evidence="1 2" key="1">
    <citation type="journal article" date="2013" name="Genome Announc.">
        <title>Draft Genome Sequence of Rhodococcus rhodnii Strain LMG5362, a Symbiont of Rhodnius prolixus (Hemiptera, Reduviidae, Triatominae), the Principle Vector of Trypanosoma cruzi.</title>
        <authorList>
            <person name="Pachebat J.A."/>
            <person name="van Keulen G."/>
            <person name="Whitten M.M."/>
            <person name="Girdwood S."/>
            <person name="Del Sol R."/>
            <person name="Dyson P.J."/>
            <person name="Facey P.D."/>
        </authorList>
    </citation>
    <scope>NUCLEOTIDE SEQUENCE [LARGE SCALE GENOMIC DNA]</scope>
    <source>
        <strain evidence="1 2">LMG 5362</strain>
    </source>
</reference>
<evidence type="ECO:0000313" key="1">
    <source>
        <dbReference type="EMBL" id="EOM76628.1"/>
    </source>
</evidence>
<organism evidence="1 2">
    <name type="scientific">Rhodococcus rhodnii LMG 5362</name>
    <dbReference type="NCBI Taxonomy" id="1273125"/>
    <lineage>
        <taxon>Bacteria</taxon>
        <taxon>Bacillati</taxon>
        <taxon>Actinomycetota</taxon>
        <taxon>Actinomycetes</taxon>
        <taxon>Mycobacteriales</taxon>
        <taxon>Nocardiaceae</taxon>
        <taxon>Rhodococcus</taxon>
    </lineage>
</organism>
<comment type="caution">
    <text evidence="1">The sequence shown here is derived from an EMBL/GenBank/DDBJ whole genome shotgun (WGS) entry which is preliminary data.</text>
</comment>
<dbReference type="Proteomes" id="UP000013525">
    <property type="component" value="Unassembled WGS sequence"/>
</dbReference>
<sequence>MTGIPTPAASPAIQPTATDLTGSVLIRTLFTQGSYVDDTSTVEWVQGPAWFCDVRRPADFVRPRGTCLRRMERTDLAELARQEGFAGRLTDRAASGTIPAHVEWSHVVDLHPGAAVDAGTLEYGPDHLIERGVHADYLEHWTERARGDAEAHRLTDTENGADGVLVRVGDRFGWARGHPPRTIGRADPDAALRDAQDALDCEIALGDIVGDAWTITFSTLPFREGTRLDPRFHPGGATTANLDPDGAPYTRTWVAANQE</sequence>
<dbReference type="EMBL" id="APMY01000063">
    <property type="protein sequence ID" value="EOM76628.1"/>
    <property type="molecule type" value="Genomic_DNA"/>
</dbReference>
<dbReference type="eggNOG" id="ENOG502ZS0U">
    <property type="taxonomic scope" value="Bacteria"/>
</dbReference>
<evidence type="ECO:0000313" key="2">
    <source>
        <dbReference type="Proteomes" id="UP000013525"/>
    </source>
</evidence>
<dbReference type="AlphaFoldDB" id="R7WMV0"/>
<protein>
    <submittedName>
        <fullName evidence="1">Uncharacterized protein</fullName>
    </submittedName>
</protein>
<dbReference type="RefSeq" id="WP_010838086.1">
    <property type="nucleotide sequence ID" value="NZ_APMY01000063.1"/>
</dbReference>
<accession>R7WMV0</accession>
<proteinExistence type="predicted"/>